<feature type="transmembrane region" description="Helical" evidence="6">
    <location>
        <begin position="824"/>
        <end position="845"/>
    </location>
</feature>
<comment type="caution">
    <text evidence="9">The sequence shown here is derived from an EMBL/GenBank/DDBJ whole genome shotgun (WGS) entry which is preliminary data.</text>
</comment>
<evidence type="ECO:0000256" key="1">
    <source>
        <dbReference type="ARBA" id="ARBA00004651"/>
    </source>
</evidence>
<organism evidence="9 10">
    <name type="scientific">Candidatus Macondimonas diazotrophica</name>
    <dbReference type="NCBI Taxonomy" id="2305248"/>
    <lineage>
        <taxon>Bacteria</taxon>
        <taxon>Pseudomonadati</taxon>
        <taxon>Pseudomonadota</taxon>
        <taxon>Gammaproteobacteria</taxon>
        <taxon>Chromatiales</taxon>
        <taxon>Ectothiorhodospiraceae</taxon>
        <taxon>Candidatus Macondimonas</taxon>
    </lineage>
</organism>
<dbReference type="InterPro" id="IPR003838">
    <property type="entry name" value="ABC3_permease_C"/>
</dbReference>
<gene>
    <name evidence="9" type="ORF">E4680_01205</name>
</gene>
<evidence type="ECO:0000256" key="5">
    <source>
        <dbReference type="ARBA" id="ARBA00023136"/>
    </source>
</evidence>
<evidence type="ECO:0000256" key="2">
    <source>
        <dbReference type="ARBA" id="ARBA00022475"/>
    </source>
</evidence>
<keyword evidence="10" id="KW-1185">Reference proteome</keyword>
<evidence type="ECO:0000259" key="8">
    <source>
        <dbReference type="Pfam" id="PF12704"/>
    </source>
</evidence>
<name>A0A4Z0FD54_9GAMM</name>
<feature type="domain" description="ABC3 transporter permease C-terminal" evidence="7">
    <location>
        <begin position="735"/>
        <end position="852"/>
    </location>
</feature>
<dbReference type="EMBL" id="SRIO01000001">
    <property type="protein sequence ID" value="TFZ84184.1"/>
    <property type="molecule type" value="Genomic_DNA"/>
</dbReference>
<keyword evidence="2" id="KW-1003">Cell membrane</keyword>
<feature type="transmembrane region" description="Helical" evidence="6">
    <location>
        <begin position="732"/>
        <end position="754"/>
    </location>
</feature>
<keyword evidence="5 6" id="KW-0472">Membrane</keyword>
<keyword evidence="4 6" id="KW-1133">Transmembrane helix</keyword>
<dbReference type="RefSeq" id="WP_135280544.1">
    <property type="nucleotide sequence ID" value="NZ_SRIO01000001.1"/>
</dbReference>
<sequence length="859" mass="90227">MIPLHVRAGWRHLIRHRWLTLLSVVGIALGVGVVIAVDLASTSARLALKTSMAAVVGEATHQILAGPEGLPETVYRDLRLGGVAMPLAPIIEATVSVADRPGQSFRLLGVDGTAEFAFGRGRMGRVDGNPGEESGGLLGAIRGVTQPGQVWISAQAAAALGVTSGDRLALRLPLGQGTVTVAGILPDSGADRDLSGLMLMDIAAAQELLAMQGRISRIDARLPEGATGEAALAALQARLLPGLRVETTGSRVRAMEGMTRAFEFNLMAMSLLALVVGLYLIYNTLSFAVVQRRPLLGVLRTVGVTRAQVFRAILIEALLLGAAGTLLGLVLGTALAQFLVGLVGRTINDIYYTLQISQLALSPWGLTKGVLLGLSGSVLTALPAAWEAARTPPRRVLNRSDLEARTRRLVPRLAALGLLLAAVVLPALLVWPSRSLLPVYAGLVALVLAASLVVPALTVGLMGLLMRVLPAGRALLLRMAARGVVRSLSRTGLAIAALTVALSTAVGVGTMIHSFRDSVSTWLERTLSAQIYVSPGGGAPRGARLPDSLLPTLAALPGMADVVGIRAAPIDTPDGPIGVSAATFRPLLRGALQLLDGDPTRAFAALADEAREVPAVLASEPLAWHRQLKVGDRLQLATDRGWRSFEVVGIYQDFGSDQGHLLMDERVFLQHWRRPGVTGIGLYLAPGADEAALVSQIQALATSDMPLSVMRTAGILAFSLQIFDRTFAVTGVLRLLTLIVSLVGVTSALMALQLERTRECAVLRALGMTPGQVRRWVTLQTALMGTVAGLLAVPVGLALAAVLTGAVNQRAFGWTIAFKVAPELLLQALILAVLAALIAGAYPAWRMGRTPPALALREN</sequence>
<dbReference type="OrthoDB" id="343744at2"/>
<feature type="transmembrane region" description="Helical" evidence="6">
    <location>
        <begin position="266"/>
        <end position="290"/>
    </location>
</feature>
<dbReference type="PANTHER" id="PTHR30287:SF2">
    <property type="entry name" value="BLL1001 PROTEIN"/>
    <property type="match status" value="1"/>
</dbReference>
<accession>A0A4Z0FD54</accession>
<keyword evidence="3 6" id="KW-0812">Transmembrane</keyword>
<dbReference type="AlphaFoldDB" id="A0A4Z0FD54"/>
<feature type="transmembrane region" description="Helical" evidence="6">
    <location>
        <begin position="437"/>
        <end position="470"/>
    </location>
</feature>
<feature type="transmembrane region" description="Helical" evidence="6">
    <location>
        <begin position="782"/>
        <end position="804"/>
    </location>
</feature>
<dbReference type="GO" id="GO:0005886">
    <property type="term" value="C:plasma membrane"/>
    <property type="evidence" value="ECO:0007669"/>
    <property type="project" value="UniProtKB-SubCell"/>
</dbReference>
<dbReference type="PANTHER" id="PTHR30287">
    <property type="entry name" value="MEMBRANE COMPONENT OF PREDICTED ABC SUPERFAMILY METABOLITE UPTAKE TRANSPORTER"/>
    <property type="match status" value="1"/>
</dbReference>
<reference evidence="9 10" key="1">
    <citation type="journal article" date="2019" name="ISME J.">
        <title>Candidatus Macondimonas diazotrophica, a novel gammaproteobacterial genus dominating crude-oil-contaminated coastal sediments.</title>
        <authorList>
            <person name="Karthikeyan S."/>
            <person name="Konstantinidis K."/>
        </authorList>
    </citation>
    <scope>NUCLEOTIDE SEQUENCE [LARGE SCALE GENOMIC DNA]</scope>
    <source>
        <strain evidence="9 10">KTK01</strain>
    </source>
</reference>
<proteinExistence type="predicted"/>
<protein>
    <submittedName>
        <fullName evidence="9">FtsX-like permease family protein</fullName>
    </submittedName>
</protein>
<dbReference type="InterPro" id="IPR025857">
    <property type="entry name" value="MacB_PCD"/>
</dbReference>
<evidence type="ECO:0000259" key="7">
    <source>
        <dbReference type="Pfam" id="PF02687"/>
    </source>
</evidence>
<evidence type="ECO:0000313" key="9">
    <source>
        <dbReference type="EMBL" id="TFZ84184.1"/>
    </source>
</evidence>
<dbReference type="Pfam" id="PF12704">
    <property type="entry name" value="MacB_PCD"/>
    <property type="match status" value="2"/>
</dbReference>
<feature type="transmembrane region" description="Helical" evidence="6">
    <location>
        <begin position="369"/>
        <end position="389"/>
    </location>
</feature>
<comment type="subcellular location">
    <subcellularLocation>
        <location evidence="1">Cell membrane</location>
        <topology evidence="1">Multi-pass membrane protein</topology>
    </subcellularLocation>
</comment>
<feature type="domain" description="ABC3 transporter permease C-terminal" evidence="7">
    <location>
        <begin position="268"/>
        <end position="393"/>
    </location>
</feature>
<evidence type="ECO:0000256" key="6">
    <source>
        <dbReference type="SAM" id="Phobius"/>
    </source>
</evidence>
<evidence type="ECO:0000313" key="10">
    <source>
        <dbReference type="Proteomes" id="UP000297890"/>
    </source>
</evidence>
<feature type="domain" description="MacB-like periplasmic core" evidence="8">
    <location>
        <begin position="491"/>
        <end position="700"/>
    </location>
</feature>
<dbReference type="Pfam" id="PF02687">
    <property type="entry name" value="FtsX"/>
    <property type="match status" value="2"/>
</dbReference>
<dbReference type="InterPro" id="IPR038766">
    <property type="entry name" value="Membrane_comp_ABC_pdt"/>
</dbReference>
<evidence type="ECO:0000256" key="4">
    <source>
        <dbReference type="ARBA" id="ARBA00022989"/>
    </source>
</evidence>
<feature type="transmembrane region" description="Helical" evidence="6">
    <location>
        <begin position="310"/>
        <end position="336"/>
    </location>
</feature>
<feature type="transmembrane region" description="Helical" evidence="6">
    <location>
        <begin position="409"/>
        <end position="431"/>
    </location>
</feature>
<feature type="transmembrane region" description="Helical" evidence="6">
    <location>
        <begin position="491"/>
        <end position="512"/>
    </location>
</feature>
<evidence type="ECO:0000256" key="3">
    <source>
        <dbReference type="ARBA" id="ARBA00022692"/>
    </source>
</evidence>
<feature type="domain" description="MacB-like periplasmic core" evidence="8">
    <location>
        <begin position="20"/>
        <end position="237"/>
    </location>
</feature>
<dbReference type="Proteomes" id="UP000297890">
    <property type="component" value="Unassembled WGS sequence"/>
</dbReference>